<keyword evidence="3" id="KW-0862">Zinc</keyword>
<dbReference type="SUPFAM" id="SSF57850">
    <property type="entry name" value="RING/U-box"/>
    <property type="match status" value="1"/>
</dbReference>
<dbReference type="PROSITE" id="PS51292">
    <property type="entry name" value="ZF_RING_CH"/>
    <property type="match status" value="1"/>
</dbReference>
<name>A0A1Y1INY0_KLENI</name>
<dbReference type="GO" id="GO:0008270">
    <property type="term" value="F:zinc ion binding"/>
    <property type="evidence" value="ECO:0007669"/>
    <property type="project" value="UniProtKB-KW"/>
</dbReference>
<keyword evidence="1" id="KW-0479">Metal-binding</keyword>
<evidence type="ECO:0000256" key="1">
    <source>
        <dbReference type="ARBA" id="ARBA00022723"/>
    </source>
</evidence>
<dbReference type="AlphaFoldDB" id="A0A1Y1INY0"/>
<feature type="compositionally biased region" description="Pro residues" evidence="4">
    <location>
        <begin position="352"/>
        <end position="361"/>
    </location>
</feature>
<gene>
    <name evidence="7" type="ORF">KFL_006960080</name>
</gene>
<dbReference type="InterPro" id="IPR011016">
    <property type="entry name" value="Znf_RING-CH"/>
</dbReference>
<evidence type="ECO:0000256" key="5">
    <source>
        <dbReference type="SAM" id="Phobius"/>
    </source>
</evidence>
<keyword evidence="8" id="KW-1185">Reference proteome</keyword>
<evidence type="ECO:0000256" key="2">
    <source>
        <dbReference type="ARBA" id="ARBA00022771"/>
    </source>
</evidence>
<feature type="transmembrane region" description="Helical" evidence="5">
    <location>
        <begin position="388"/>
        <end position="407"/>
    </location>
</feature>
<sequence>MGSVPLPPAEVRVDIREDNNGGAMPPHAGPSAQERGERDGNAGLGQPAEDWGAGGAAGCGPARTGSGVVLDVNDLKARAETGQQSLPAAGGEAKVDKRGSPPRLRTQTSMPKPPRPILKSRNEPDFRKVSLDSSAAPPTRIWRAGSLPSVAIEMSLQDAQEEGARREAIPSISRLVHAASWDVGTQLPATSDTAPSAAAAKGVNSTLEGAVPVLPLEDESMRSSLLGGAPAPGGPGEAPRRSLTRQVSFSPAVGAGNPDAAALWTTMPSLRRSLSRALSWGRDRMNSGWSSYSNVEFCRICHTVGTEEPVIDIGCDCRDGLNLAHQTCIMQWFTSRGSNECEICKSEAKNIPAPPPLPPRPVRPRSASVSGPPPPTTRAAVVGRLGQLLMWMAVGAMLLASLLVIVISGRRSRN</sequence>
<protein>
    <submittedName>
        <fullName evidence="7">Zinc finger RING-CH-type domain containing protein</fullName>
    </submittedName>
</protein>
<evidence type="ECO:0000313" key="7">
    <source>
        <dbReference type="EMBL" id="GAQ90881.1"/>
    </source>
</evidence>
<keyword evidence="2" id="KW-0863">Zinc-finger</keyword>
<dbReference type="Gene3D" id="3.30.40.10">
    <property type="entry name" value="Zinc/RING finger domain, C3HC4 (zinc finger)"/>
    <property type="match status" value="1"/>
</dbReference>
<dbReference type="EMBL" id="DF237645">
    <property type="protein sequence ID" value="GAQ90881.1"/>
    <property type="molecule type" value="Genomic_DNA"/>
</dbReference>
<feature type="region of interest" description="Disordered" evidence="4">
    <location>
        <begin position="1"/>
        <end position="67"/>
    </location>
</feature>
<reference evidence="7 8" key="1">
    <citation type="journal article" date="2014" name="Nat. Commun.">
        <title>Klebsormidium flaccidum genome reveals primary factors for plant terrestrial adaptation.</title>
        <authorList>
            <person name="Hori K."/>
            <person name="Maruyama F."/>
            <person name="Fujisawa T."/>
            <person name="Togashi T."/>
            <person name="Yamamoto N."/>
            <person name="Seo M."/>
            <person name="Sato S."/>
            <person name="Yamada T."/>
            <person name="Mori H."/>
            <person name="Tajima N."/>
            <person name="Moriyama T."/>
            <person name="Ikeuchi M."/>
            <person name="Watanabe M."/>
            <person name="Wada H."/>
            <person name="Kobayashi K."/>
            <person name="Saito M."/>
            <person name="Masuda T."/>
            <person name="Sasaki-Sekimoto Y."/>
            <person name="Mashiguchi K."/>
            <person name="Awai K."/>
            <person name="Shimojima M."/>
            <person name="Masuda S."/>
            <person name="Iwai M."/>
            <person name="Nobusawa T."/>
            <person name="Narise T."/>
            <person name="Kondo S."/>
            <person name="Saito H."/>
            <person name="Sato R."/>
            <person name="Murakawa M."/>
            <person name="Ihara Y."/>
            <person name="Oshima-Yamada Y."/>
            <person name="Ohtaka K."/>
            <person name="Satoh M."/>
            <person name="Sonobe K."/>
            <person name="Ishii M."/>
            <person name="Ohtani R."/>
            <person name="Kanamori-Sato M."/>
            <person name="Honoki R."/>
            <person name="Miyazaki D."/>
            <person name="Mochizuki H."/>
            <person name="Umetsu J."/>
            <person name="Higashi K."/>
            <person name="Shibata D."/>
            <person name="Kamiya Y."/>
            <person name="Sato N."/>
            <person name="Nakamura Y."/>
            <person name="Tabata S."/>
            <person name="Ida S."/>
            <person name="Kurokawa K."/>
            <person name="Ohta H."/>
        </authorList>
    </citation>
    <scope>NUCLEOTIDE SEQUENCE [LARGE SCALE GENOMIC DNA]</scope>
    <source>
        <strain evidence="7 8">NIES-2285</strain>
    </source>
</reference>
<dbReference type="SMART" id="SM00744">
    <property type="entry name" value="RINGv"/>
    <property type="match status" value="1"/>
</dbReference>
<evidence type="ECO:0000256" key="4">
    <source>
        <dbReference type="SAM" id="MobiDB-lite"/>
    </source>
</evidence>
<evidence type="ECO:0000256" key="3">
    <source>
        <dbReference type="ARBA" id="ARBA00022833"/>
    </source>
</evidence>
<dbReference type="Pfam" id="PF12906">
    <property type="entry name" value="RINGv"/>
    <property type="match status" value="1"/>
</dbReference>
<feature type="region of interest" description="Disordered" evidence="4">
    <location>
        <begin position="79"/>
        <end position="121"/>
    </location>
</feature>
<evidence type="ECO:0000313" key="8">
    <source>
        <dbReference type="Proteomes" id="UP000054558"/>
    </source>
</evidence>
<organism evidence="7 8">
    <name type="scientific">Klebsormidium nitens</name>
    <name type="common">Green alga</name>
    <name type="synonym">Ulothrix nitens</name>
    <dbReference type="NCBI Taxonomy" id="105231"/>
    <lineage>
        <taxon>Eukaryota</taxon>
        <taxon>Viridiplantae</taxon>
        <taxon>Streptophyta</taxon>
        <taxon>Klebsormidiophyceae</taxon>
        <taxon>Klebsormidiales</taxon>
        <taxon>Klebsormidiaceae</taxon>
        <taxon>Klebsormidium</taxon>
    </lineage>
</organism>
<feature type="region of interest" description="Disordered" evidence="4">
    <location>
        <begin position="223"/>
        <end position="243"/>
    </location>
</feature>
<dbReference type="PANTHER" id="PTHR46214:SF8">
    <property type="entry name" value="RING_FYVE_PHD ZINC FINGER SUPERFAMILY PROTEIN"/>
    <property type="match status" value="1"/>
</dbReference>
<feature type="domain" description="RING-CH-type" evidence="6">
    <location>
        <begin position="290"/>
        <end position="351"/>
    </location>
</feature>
<evidence type="ECO:0000259" key="6">
    <source>
        <dbReference type="PROSITE" id="PS51292"/>
    </source>
</evidence>
<keyword evidence="5" id="KW-0472">Membrane</keyword>
<dbReference type="InterPro" id="IPR013083">
    <property type="entry name" value="Znf_RING/FYVE/PHD"/>
</dbReference>
<proteinExistence type="predicted"/>
<keyword evidence="5" id="KW-0812">Transmembrane</keyword>
<dbReference type="OrthoDB" id="273089at2759"/>
<dbReference type="Proteomes" id="UP000054558">
    <property type="component" value="Unassembled WGS sequence"/>
</dbReference>
<dbReference type="STRING" id="105231.A0A1Y1INY0"/>
<dbReference type="PANTHER" id="PTHR46214">
    <property type="entry name" value="ZINC FINGER, RING-CH-TYPE"/>
    <property type="match status" value="1"/>
</dbReference>
<keyword evidence="5" id="KW-1133">Transmembrane helix</keyword>
<accession>A0A1Y1INY0</accession>
<feature type="region of interest" description="Disordered" evidence="4">
    <location>
        <begin position="350"/>
        <end position="376"/>
    </location>
</feature>